<protein>
    <submittedName>
        <fullName evidence="1">Uncharacterized protein</fullName>
    </submittedName>
</protein>
<dbReference type="EMBL" id="CP013187">
    <property type="protein sequence ID" value="ALO42536.1"/>
    <property type="molecule type" value="Genomic_DNA"/>
</dbReference>
<dbReference type="Proteomes" id="UP000061457">
    <property type="component" value="Chromosome I"/>
</dbReference>
<dbReference type="AlphaFoldDB" id="A0A0S2K338"/>
<dbReference type="PROSITE" id="PS51257">
    <property type="entry name" value="PROKAR_LIPOPROTEIN"/>
    <property type="match status" value="1"/>
</dbReference>
<dbReference type="KEGG" id="pphe:PP2015_2038"/>
<reference evidence="1 2" key="1">
    <citation type="submission" date="2015-11" db="EMBL/GenBank/DDBJ databases">
        <authorList>
            <person name="Zhang Y."/>
            <person name="Guo Z."/>
        </authorList>
    </citation>
    <scope>NUCLEOTIDE SEQUENCE [LARGE SCALE GENOMIC DNA]</scope>
    <source>
        <strain evidence="1 2">KCTC 12086</strain>
    </source>
</reference>
<name>A0A0S2K338_9GAMM</name>
<evidence type="ECO:0000313" key="2">
    <source>
        <dbReference type="Proteomes" id="UP000061457"/>
    </source>
</evidence>
<dbReference type="STRING" id="161398.PP2015_2038"/>
<gene>
    <name evidence="1" type="ORF">PP2015_2038</name>
</gene>
<proteinExistence type="predicted"/>
<evidence type="ECO:0000313" key="1">
    <source>
        <dbReference type="EMBL" id="ALO42536.1"/>
    </source>
</evidence>
<organism evidence="1 2">
    <name type="scientific">Pseudoalteromonas phenolica</name>
    <dbReference type="NCBI Taxonomy" id="161398"/>
    <lineage>
        <taxon>Bacteria</taxon>
        <taxon>Pseudomonadati</taxon>
        <taxon>Pseudomonadota</taxon>
        <taxon>Gammaproteobacteria</taxon>
        <taxon>Alteromonadales</taxon>
        <taxon>Pseudoalteromonadaceae</taxon>
        <taxon>Pseudoalteromonas</taxon>
    </lineage>
</organism>
<dbReference type="PATRIC" id="fig|161398.10.peg.2072"/>
<sequence>MKVSKKPFLISSLILLLLSACTEQKGQNSFTEVRTQLKEINAVLLANAQQDASKLLPFSEAYLKQRHTALNEADVKLFTEFQIQELNYLIIQERYPERYLPWPASINVANNLNEEQKQAWQELVLTRLDDAKRSKILYNRYELEKLKTYSAQKSLSDLTEYLKTYKPRSRLGLYQLPNGKEWYQSKVNHYIGSVENPQVILAKIQDLTSDFDYQDNGFKSLDLVEIAKKYCSIVDGMNWQHEFVNLHATFDQCEKQDLLSYKYLMLVLAEIDLGIHYQAWSEQQAMVVLNQKISLEPEQAKELLEYIVMKPAAVLSLARVYF</sequence>
<accession>A0A0S2K338</accession>
<keyword evidence="2" id="KW-1185">Reference proteome</keyword>